<evidence type="ECO:0000256" key="1">
    <source>
        <dbReference type="SAM" id="MobiDB-lite"/>
    </source>
</evidence>
<dbReference type="RefSeq" id="WP_103041713.1">
    <property type="nucleotide sequence ID" value="NZ_POWG01000068.1"/>
</dbReference>
<evidence type="ECO:0000259" key="2">
    <source>
        <dbReference type="Pfam" id="PF21683"/>
    </source>
</evidence>
<protein>
    <submittedName>
        <fullName evidence="5">Baseplate protein</fullName>
    </submittedName>
</protein>
<geneLocation type="plasmid" evidence="5">
    <name>p47unnamed</name>
</geneLocation>
<keyword evidence="5" id="KW-0614">Plasmid</keyword>
<dbReference type="AlphaFoldDB" id="A0A2K1FR01"/>
<dbReference type="InterPro" id="IPR049354">
    <property type="entry name" value="GpP-like_N"/>
</dbReference>
<evidence type="ECO:0000259" key="3">
    <source>
        <dbReference type="Pfam" id="PF21929"/>
    </source>
</evidence>
<dbReference type="Gene3D" id="2.30.300.10">
    <property type="entry name" value="Baseplate protein-like domain - beta roll fold"/>
    <property type="match status" value="1"/>
</dbReference>
<gene>
    <name evidence="5" type="ORF">C1S70_31410</name>
</gene>
<comment type="caution">
    <text evidence="5">The sequence shown here is derived from an EMBL/GenBank/DDBJ whole genome shotgun (WGS) entry which is preliminary data.</text>
</comment>
<dbReference type="Proteomes" id="UP000236268">
    <property type="component" value="Unassembled WGS sequence"/>
</dbReference>
<feature type="domain" description="Baseplate hub protein gp44/GpP-like C-terminal" evidence="3">
    <location>
        <begin position="272"/>
        <end position="352"/>
    </location>
</feature>
<organism evidence="5 6">
    <name type="scientific">Azospirillum argentinense</name>
    <dbReference type="NCBI Taxonomy" id="2970906"/>
    <lineage>
        <taxon>Bacteria</taxon>
        <taxon>Pseudomonadati</taxon>
        <taxon>Pseudomonadota</taxon>
        <taxon>Alphaproteobacteria</taxon>
        <taxon>Rhodospirillales</taxon>
        <taxon>Azospirillaceae</taxon>
        <taxon>Azospirillum</taxon>
    </lineage>
</organism>
<evidence type="ECO:0000313" key="5">
    <source>
        <dbReference type="EMBL" id="PNQ94966.1"/>
    </source>
</evidence>
<dbReference type="InterPro" id="IPR023399">
    <property type="entry name" value="Baseplate-like_2-layer_sand"/>
</dbReference>
<dbReference type="Pfam" id="PF21683">
    <property type="entry name" value="GpP-like_1st"/>
    <property type="match status" value="1"/>
</dbReference>
<feature type="region of interest" description="Disordered" evidence="1">
    <location>
        <begin position="354"/>
        <end position="423"/>
    </location>
</feature>
<evidence type="ECO:0000259" key="4">
    <source>
        <dbReference type="Pfam" id="PF22255"/>
    </source>
</evidence>
<dbReference type="InterPro" id="IPR053981">
    <property type="entry name" value="Gp44/GpP-like_2nd"/>
</dbReference>
<proteinExistence type="predicted"/>
<dbReference type="Gene3D" id="3.30.1920.10">
    <property type="entry name" value="Baseplate protein-like domains - 2 layer sandwich fold"/>
    <property type="match status" value="1"/>
</dbReference>
<dbReference type="SUPFAM" id="SSF69279">
    <property type="entry name" value="Phage tail proteins"/>
    <property type="match status" value="2"/>
</dbReference>
<evidence type="ECO:0000313" key="6">
    <source>
        <dbReference type="Proteomes" id="UP000236268"/>
    </source>
</evidence>
<dbReference type="InterPro" id="IPR026276">
    <property type="entry name" value="Baseplate_GpP"/>
</dbReference>
<dbReference type="EMBL" id="POWG01000068">
    <property type="protein sequence ID" value="PNQ94966.1"/>
    <property type="molecule type" value="Genomic_DNA"/>
</dbReference>
<name>A0A2K1FR01_9PROT</name>
<dbReference type="InterPro" id="IPR053982">
    <property type="entry name" value="Gp44/GpP-like_C"/>
</dbReference>
<dbReference type="Pfam" id="PF22255">
    <property type="entry name" value="Gp44-like_2nd"/>
    <property type="match status" value="1"/>
</dbReference>
<dbReference type="PIRSF" id="PIRSF004440">
    <property type="entry name" value="GpP"/>
    <property type="match status" value="1"/>
</dbReference>
<reference evidence="5 6" key="1">
    <citation type="submission" date="2018-01" db="EMBL/GenBank/DDBJ databases">
        <title>Whole genome sequence of Azospirillum brasilense REC3 isolated from strawberry roots.</title>
        <authorList>
            <person name="Fontana C.A."/>
            <person name="Salazar S.M."/>
            <person name="Bassi D."/>
            <person name="Puglisi E."/>
            <person name="Lovaisa N.C."/>
            <person name="Toffoli L.M."/>
            <person name="Pedraza R."/>
            <person name="Cocconcelli P.S."/>
        </authorList>
    </citation>
    <scope>NUCLEOTIDE SEQUENCE [LARGE SCALE GENOMIC DNA]</scope>
    <source>
        <strain evidence="5 6">REC3</strain>
        <plasmid evidence="5">p47unnamed</plasmid>
    </source>
</reference>
<dbReference type="Pfam" id="PF21929">
    <property type="entry name" value="GpP_4th"/>
    <property type="match status" value="1"/>
</dbReference>
<feature type="compositionally biased region" description="Low complexity" evidence="1">
    <location>
        <begin position="411"/>
        <end position="423"/>
    </location>
</feature>
<sequence>MTDERNAVRLLVNGTDFGGWKSVRIAAGLDRQARDFELSVTDRWPGSDVPRRIAPGDACQVIIGADLVLTGYVDATPISYDADTVTVSVKGRSKTADLVDCSAIHEPGQFKGRKVDQIAAELAAPYGVAVMAAVDTGAPIADHQVQQGESVFESIDRLLKLRALLSTDDAEGRLVLTRAATARAATDVVVGENILTGSADLDCKDRFSEYRIKGQRAADGDDGDYEDGGPDIGALLGAAAPTSQVVAVQADTAIRRRRVLVIVADGQPDGGTARERARWEAAHRAGKSFEATYTVQGWRQGDGRLWVPNELVRVRDPVIGFDVDMLVAAVAYSLSEAGSVTTLTVAPQAAYELLPEPPRPRARRARQPCPRQSWSSIDGSSRLGKAAGADQTGPADGGGARPGDRRGPGAGADCAGGASRRRG</sequence>
<dbReference type="Gene3D" id="3.55.50.10">
    <property type="entry name" value="Baseplate protein-like domains"/>
    <property type="match status" value="1"/>
</dbReference>
<feature type="domain" description="Baseplate hub protein gp44-like N-terminal" evidence="2">
    <location>
        <begin position="8"/>
        <end position="93"/>
    </location>
</feature>
<accession>A0A2K1FR01</accession>
<feature type="domain" description="Baseplate hub protein gp44/GpP-like second" evidence="4">
    <location>
        <begin position="95"/>
        <end position="178"/>
    </location>
</feature>